<gene>
    <name evidence="13" type="ORF">DFR47_101137</name>
</gene>
<evidence type="ECO:0000256" key="3">
    <source>
        <dbReference type="ARBA" id="ARBA00022448"/>
    </source>
</evidence>
<dbReference type="InterPro" id="IPR006153">
    <property type="entry name" value="Cation/H_exchanger_TM"/>
</dbReference>
<feature type="transmembrane region" description="Helical" evidence="11">
    <location>
        <begin position="242"/>
        <end position="260"/>
    </location>
</feature>
<dbReference type="Pfam" id="PF00999">
    <property type="entry name" value="Na_H_Exchanger"/>
    <property type="match status" value="1"/>
</dbReference>
<keyword evidence="8 11" id="KW-1133">Transmembrane helix</keyword>
<organism evidence="13 14">
    <name type="scientific">Pseudochrobactrum asaccharolyticum</name>
    <dbReference type="NCBI Taxonomy" id="354351"/>
    <lineage>
        <taxon>Bacteria</taxon>
        <taxon>Pseudomonadati</taxon>
        <taxon>Pseudomonadota</taxon>
        <taxon>Alphaproteobacteria</taxon>
        <taxon>Hyphomicrobiales</taxon>
        <taxon>Brucellaceae</taxon>
        <taxon>Pseudochrobactrum</taxon>
    </lineage>
</organism>
<evidence type="ECO:0000256" key="5">
    <source>
        <dbReference type="ARBA" id="ARBA00022538"/>
    </source>
</evidence>
<dbReference type="InterPro" id="IPR038770">
    <property type="entry name" value="Na+/solute_symporter_sf"/>
</dbReference>
<reference evidence="13 14" key="1">
    <citation type="submission" date="2018-06" db="EMBL/GenBank/DDBJ databases">
        <title>Genomic Encyclopedia of Type Strains, Phase IV (KMG-IV): sequencing the most valuable type-strain genomes for metagenomic binning, comparative biology and taxonomic classification.</title>
        <authorList>
            <person name="Goeker M."/>
        </authorList>
    </citation>
    <scope>NUCLEOTIDE SEQUENCE [LARGE SCALE GENOMIC DNA]</scope>
    <source>
        <strain evidence="13 14">DSM 25619</strain>
    </source>
</reference>
<evidence type="ECO:0000256" key="11">
    <source>
        <dbReference type="SAM" id="Phobius"/>
    </source>
</evidence>
<dbReference type="GO" id="GO:0006813">
    <property type="term" value="P:potassium ion transport"/>
    <property type="evidence" value="ECO:0007669"/>
    <property type="project" value="UniProtKB-KW"/>
</dbReference>
<dbReference type="PANTHER" id="PTHR46157:SF8">
    <property type="entry name" value="GLUTATHIONE-REGULATED POTASSIUM-EFFLUX SYSTEM PROTEIN"/>
    <property type="match status" value="1"/>
</dbReference>
<keyword evidence="14" id="KW-1185">Reference proteome</keyword>
<comment type="subcellular location">
    <subcellularLocation>
        <location evidence="1">Endomembrane system</location>
        <topology evidence="1">Multi-pass membrane protein</topology>
    </subcellularLocation>
</comment>
<dbReference type="GO" id="GO:1902600">
    <property type="term" value="P:proton transmembrane transport"/>
    <property type="evidence" value="ECO:0007669"/>
    <property type="project" value="InterPro"/>
</dbReference>
<keyword evidence="10 11" id="KW-0472">Membrane</keyword>
<dbReference type="SUPFAM" id="SSF51735">
    <property type="entry name" value="NAD(P)-binding Rossmann-fold domains"/>
    <property type="match status" value="1"/>
</dbReference>
<keyword evidence="9" id="KW-0406">Ion transport</keyword>
<dbReference type="PANTHER" id="PTHR46157">
    <property type="entry name" value="K(+) EFFLUX ANTIPORTER 3, CHLOROPLASTIC"/>
    <property type="match status" value="1"/>
</dbReference>
<dbReference type="GO" id="GO:0012505">
    <property type="term" value="C:endomembrane system"/>
    <property type="evidence" value="ECO:0007669"/>
    <property type="project" value="UniProtKB-SubCell"/>
</dbReference>
<feature type="transmembrane region" description="Helical" evidence="11">
    <location>
        <begin position="186"/>
        <end position="206"/>
    </location>
</feature>
<dbReference type="GO" id="GO:0008324">
    <property type="term" value="F:monoatomic cation transmembrane transporter activity"/>
    <property type="evidence" value="ECO:0007669"/>
    <property type="project" value="InterPro"/>
</dbReference>
<dbReference type="InterPro" id="IPR003148">
    <property type="entry name" value="RCK_N"/>
</dbReference>
<keyword evidence="5" id="KW-0633">Potassium transport</keyword>
<evidence type="ECO:0000256" key="2">
    <source>
        <dbReference type="ARBA" id="ARBA00005551"/>
    </source>
</evidence>
<keyword evidence="3" id="KW-0813">Transport</keyword>
<feature type="transmembrane region" description="Helical" evidence="11">
    <location>
        <begin position="333"/>
        <end position="355"/>
    </location>
</feature>
<dbReference type="InterPro" id="IPR036291">
    <property type="entry name" value="NAD(P)-bd_dom_sf"/>
</dbReference>
<dbReference type="InterPro" id="IPR004771">
    <property type="entry name" value="K/H_exchanger"/>
</dbReference>
<evidence type="ECO:0000256" key="7">
    <source>
        <dbReference type="ARBA" id="ARBA00022958"/>
    </source>
</evidence>
<feature type="transmembrane region" description="Helical" evidence="11">
    <location>
        <begin position="119"/>
        <end position="139"/>
    </location>
</feature>
<evidence type="ECO:0000256" key="1">
    <source>
        <dbReference type="ARBA" id="ARBA00004127"/>
    </source>
</evidence>
<evidence type="ECO:0000313" key="14">
    <source>
        <dbReference type="Proteomes" id="UP000252893"/>
    </source>
</evidence>
<feature type="transmembrane region" description="Helical" evidence="11">
    <location>
        <begin position="59"/>
        <end position="78"/>
    </location>
</feature>
<dbReference type="Pfam" id="PF02254">
    <property type="entry name" value="TrkA_N"/>
    <property type="match status" value="1"/>
</dbReference>
<feature type="transmembrane region" description="Helical" evidence="11">
    <location>
        <begin position="218"/>
        <end position="236"/>
    </location>
</feature>
<evidence type="ECO:0000256" key="4">
    <source>
        <dbReference type="ARBA" id="ARBA00022449"/>
    </source>
</evidence>
<evidence type="ECO:0000313" key="13">
    <source>
        <dbReference type="EMBL" id="RBO98540.1"/>
    </source>
</evidence>
<evidence type="ECO:0000259" key="12">
    <source>
        <dbReference type="PROSITE" id="PS51201"/>
    </source>
</evidence>
<dbReference type="FunFam" id="3.40.50.720:FF:000036">
    <property type="entry name" value="Glutathione-regulated potassium-efflux system protein KefB"/>
    <property type="match status" value="1"/>
</dbReference>
<keyword evidence="7" id="KW-0630">Potassium</keyword>
<sequence>MENNISIGSLYLQTLMILAGAIIAAPLFKRLGLGTVLGYLAAGVIIGPIARFITDGEELLHFSELGVVFLLFIIGLDLKPSRLWSMRHAIFGLGLAQVTLCAVALAFLGIYVAGLPVPAAIIVGCGFALSSTAFAMQILEDKGETSQKYGQKAFAILLFQDLAIVPILALIPALSPGEGSQAAANFHVAAALGAIVILIIAGRYLLNPMFRIIGNTGAREVMIAAALFVVLGSATLMEAAGLSMAMGAFIAGVLLADSSYRHELAADVEPFRGIFLGLFFVAVGLSLNLVVILDNWLMILLSVPVIIVTKIAVIYILCRIFRSTHNDAIKVAFLLPQGGEFAFVLFSAASAAAVITDALASELIAAITISMALTPLSVSIGNRLLTASKQEDGIEEDFEGAGSDVLMIGFSRYGQIASQILLAGGSDVTVIDNSANKIRAAGRFGFRIYFGDGQRKDVLEMAGIRKAKLVAICTEKKEITDRIVDLIQAEFPDVKLYVRSFDREHTLQLRAKGVDYELRETFESGLLFGRKTLEALGMGEDEAHAIADDVRQRDEDRLYVQASEGILAGRHLLFNKPVTPEPLIKPTRSAVPLDKATEETIAPAEAFPAADLSTAPAAN</sequence>
<proteinExistence type="inferred from homology"/>
<dbReference type="AlphaFoldDB" id="A0A366E7Z5"/>
<keyword evidence="4" id="KW-0050">Antiport</keyword>
<keyword evidence="6 11" id="KW-0812">Transmembrane</keyword>
<feature type="transmembrane region" description="Helical" evidence="11">
    <location>
        <begin position="6"/>
        <end position="28"/>
    </location>
</feature>
<dbReference type="GO" id="GO:0015297">
    <property type="term" value="F:antiporter activity"/>
    <property type="evidence" value="ECO:0007669"/>
    <property type="project" value="UniProtKB-KW"/>
</dbReference>
<feature type="domain" description="RCK N-terminal" evidence="12">
    <location>
        <begin position="402"/>
        <end position="518"/>
    </location>
</feature>
<evidence type="ECO:0000256" key="8">
    <source>
        <dbReference type="ARBA" id="ARBA00022989"/>
    </source>
</evidence>
<dbReference type="PROSITE" id="PS51201">
    <property type="entry name" value="RCK_N"/>
    <property type="match status" value="1"/>
</dbReference>
<accession>A0A366E7Z5</accession>
<evidence type="ECO:0000256" key="6">
    <source>
        <dbReference type="ARBA" id="ARBA00022692"/>
    </source>
</evidence>
<dbReference type="RefSeq" id="WP_245416396.1">
    <property type="nucleotide sequence ID" value="NZ_JBHEEG010000003.1"/>
</dbReference>
<feature type="transmembrane region" description="Helical" evidence="11">
    <location>
        <begin position="299"/>
        <end position="321"/>
    </location>
</feature>
<dbReference type="Gene3D" id="3.40.50.720">
    <property type="entry name" value="NAD(P)-binding Rossmann-like Domain"/>
    <property type="match status" value="1"/>
</dbReference>
<feature type="transmembrane region" description="Helical" evidence="11">
    <location>
        <begin position="151"/>
        <end position="174"/>
    </location>
</feature>
<comment type="similarity">
    <text evidence="2">Belongs to the monovalent cation:proton antiporter 2 (CPA2) transporter (TC 2.A.37) family.</text>
</comment>
<feature type="transmembrane region" description="Helical" evidence="11">
    <location>
        <begin position="272"/>
        <end position="293"/>
    </location>
</feature>
<comment type="caution">
    <text evidence="13">The sequence shown here is derived from an EMBL/GenBank/DDBJ whole genome shotgun (WGS) entry which is preliminary data.</text>
</comment>
<evidence type="ECO:0000256" key="10">
    <source>
        <dbReference type="ARBA" id="ARBA00023136"/>
    </source>
</evidence>
<dbReference type="GO" id="GO:0005886">
    <property type="term" value="C:plasma membrane"/>
    <property type="evidence" value="ECO:0007669"/>
    <property type="project" value="TreeGrafter"/>
</dbReference>
<protein>
    <submittedName>
        <fullName evidence="13">Kef-type potassium/proton antiporter (CPA2 family)</fullName>
    </submittedName>
</protein>
<dbReference type="Gene3D" id="1.20.1530.20">
    <property type="match status" value="1"/>
</dbReference>
<feature type="transmembrane region" description="Helical" evidence="11">
    <location>
        <begin position="35"/>
        <end position="53"/>
    </location>
</feature>
<dbReference type="NCBIfam" id="TIGR00932">
    <property type="entry name" value="2a37"/>
    <property type="match status" value="1"/>
</dbReference>
<name>A0A366E7Z5_9HYPH</name>
<dbReference type="EMBL" id="QNRH01000001">
    <property type="protein sequence ID" value="RBO98540.1"/>
    <property type="molecule type" value="Genomic_DNA"/>
</dbReference>
<feature type="transmembrane region" description="Helical" evidence="11">
    <location>
        <begin position="90"/>
        <end position="113"/>
    </location>
</feature>
<dbReference type="Proteomes" id="UP000252893">
    <property type="component" value="Unassembled WGS sequence"/>
</dbReference>
<feature type="transmembrane region" description="Helical" evidence="11">
    <location>
        <begin position="361"/>
        <end position="380"/>
    </location>
</feature>
<evidence type="ECO:0000256" key="9">
    <source>
        <dbReference type="ARBA" id="ARBA00023065"/>
    </source>
</evidence>